<name>A0ABR0A586_9CRUS</name>
<evidence type="ECO:0000313" key="2">
    <source>
        <dbReference type="Proteomes" id="UP001234178"/>
    </source>
</evidence>
<accession>A0ABR0A586</accession>
<organism evidence="1 2">
    <name type="scientific">Daphnia magna</name>
    <dbReference type="NCBI Taxonomy" id="35525"/>
    <lineage>
        <taxon>Eukaryota</taxon>
        <taxon>Metazoa</taxon>
        <taxon>Ecdysozoa</taxon>
        <taxon>Arthropoda</taxon>
        <taxon>Crustacea</taxon>
        <taxon>Branchiopoda</taxon>
        <taxon>Diplostraca</taxon>
        <taxon>Cladocera</taxon>
        <taxon>Anomopoda</taxon>
        <taxon>Daphniidae</taxon>
        <taxon>Daphnia</taxon>
    </lineage>
</organism>
<comment type="caution">
    <text evidence="1">The sequence shown here is derived from an EMBL/GenBank/DDBJ whole genome shotgun (WGS) entry which is preliminary data.</text>
</comment>
<proteinExistence type="predicted"/>
<sequence>MLGGVMEYFEEVYLHDDRFMLVKLDTNIIRLLKQVCSCLPVKATTPAPRYCWGVQCLHTGSVSPGNKKYEDLFRELDFEELCNKCKKSVSDCFRLLKQV</sequence>
<dbReference type="EMBL" id="JAOYFB010000036">
    <property type="protein sequence ID" value="KAK4020138.1"/>
    <property type="molecule type" value="Genomic_DNA"/>
</dbReference>
<gene>
    <name evidence="1" type="ORF">OUZ56_002133</name>
</gene>
<reference evidence="1 2" key="1">
    <citation type="journal article" date="2023" name="Nucleic Acids Res.">
        <title>The hologenome of Daphnia magna reveals possible DNA methylation and microbiome-mediated evolution of the host genome.</title>
        <authorList>
            <person name="Chaturvedi A."/>
            <person name="Li X."/>
            <person name="Dhandapani V."/>
            <person name="Marshall H."/>
            <person name="Kissane S."/>
            <person name="Cuenca-Cambronero M."/>
            <person name="Asole G."/>
            <person name="Calvet F."/>
            <person name="Ruiz-Romero M."/>
            <person name="Marangio P."/>
            <person name="Guigo R."/>
            <person name="Rago D."/>
            <person name="Mirbahai L."/>
            <person name="Eastwood N."/>
            <person name="Colbourne J.K."/>
            <person name="Zhou J."/>
            <person name="Mallon E."/>
            <person name="Orsini L."/>
        </authorList>
    </citation>
    <scope>NUCLEOTIDE SEQUENCE [LARGE SCALE GENOMIC DNA]</scope>
    <source>
        <strain evidence="1">LRV0_1</strain>
    </source>
</reference>
<keyword evidence="2" id="KW-1185">Reference proteome</keyword>
<evidence type="ECO:0000313" key="1">
    <source>
        <dbReference type="EMBL" id="KAK4020138.1"/>
    </source>
</evidence>
<protein>
    <submittedName>
        <fullName evidence="1">Uncharacterized protein</fullName>
    </submittedName>
</protein>
<dbReference type="Proteomes" id="UP001234178">
    <property type="component" value="Unassembled WGS sequence"/>
</dbReference>